<proteinExistence type="predicted"/>
<keyword evidence="1" id="KW-1133">Transmembrane helix</keyword>
<accession>A0A7S2UX71</accession>
<dbReference type="AlphaFoldDB" id="A0A7S2UX71"/>
<keyword evidence="1" id="KW-0812">Transmembrane</keyword>
<feature type="transmembrane region" description="Helical" evidence="1">
    <location>
        <begin position="114"/>
        <end position="134"/>
    </location>
</feature>
<keyword evidence="1" id="KW-0472">Membrane</keyword>
<sequence>MGFENMSVHRKNSAQIEEPYAFDIDPANDSSDEEEIYSTCFAGRIAGGVLFGWLFGMGFGILLGGSGKSGVGTAQESFWQHMASVPGVALGSALGVAAAVTAHEDAGGEAARQLGLVAKLLAWATLAAGLTAALTAPGAHVPLFQEFSGALDVLLEAFAASMLCNSIHTMSTTGSCPGLVYAYHSNKLNQAERSV</sequence>
<evidence type="ECO:0000256" key="1">
    <source>
        <dbReference type="SAM" id="Phobius"/>
    </source>
</evidence>
<dbReference type="EMBL" id="HBHR01004960">
    <property type="protein sequence ID" value="CAD9859886.1"/>
    <property type="molecule type" value="Transcribed_RNA"/>
</dbReference>
<organism evidence="2">
    <name type="scientific">Fibrocapsa japonica</name>
    <dbReference type="NCBI Taxonomy" id="94617"/>
    <lineage>
        <taxon>Eukaryota</taxon>
        <taxon>Sar</taxon>
        <taxon>Stramenopiles</taxon>
        <taxon>Ochrophyta</taxon>
        <taxon>Raphidophyceae</taxon>
        <taxon>Chattonellales</taxon>
        <taxon>Chattonellaceae</taxon>
        <taxon>Fibrocapsa</taxon>
    </lineage>
</organism>
<gene>
    <name evidence="2" type="ORF">FJAP1339_LOCUS2406</name>
</gene>
<feature type="transmembrane region" description="Helical" evidence="1">
    <location>
        <begin position="45"/>
        <end position="63"/>
    </location>
</feature>
<evidence type="ECO:0000313" key="2">
    <source>
        <dbReference type="EMBL" id="CAD9859886.1"/>
    </source>
</evidence>
<feature type="transmembrane region" description="Helical" evidence="1">
    <location>
        <begin position="83"/>
        <end position="102"/>
    </location>
</feature>
<protein>
    <submittedName>
        <fullName evidence="2">Uncharacterized protein</fullName>
    </submittedName>
</protein>
<name>A0A7S2UX71_9STRA</name>
<reference evidence="2" key="1">
    <citation type="submission" date="2021-01" db="EMBL/GenBank/DDBJ databases">
        <authorList>
            <person name="Corre E."/>
            <person name="Pelletier E."/>
            <person name="Niang G."/>
            <person name="Scheremetjew M."/>
            <person name="Finn R."/>
            <person name="Kale V."/>
            <person name="Holt S."/>
            <person name="Cochrane G."/>
            <person name="Meng A."/>
            <person name="Brown T."/>
            <person name="Cohen L."/>
        </authorList>
    </citation>
    <scope>NUCLEOTIDE SEQUENCE</scope>
    <source>
        <strain evidence="2">CCMP1661</strain>
    </source>
</reference>